<reference evidence="2" key="1">
    <citation type="submission" date="2023-03" db="EMBL/GenBank/DDBJ databases">
        <title>Complete genome of Cladonia borealis.</title>
        <authorList>
            <person name="Park H."/>
        </authorList>
    </citation>
    <scope>NUCLEOTIDE SEQUENCE</scope>
    <source>
        <strain evidence="2">ANT050790</strain>
    </source>
</reference>
<accession>A0AA39UZ63</accession>
<evidence type="ECO:0000256" key="1">
    <source>
        <dbReference type="SAM" id="SignalP"/>
    </source>
</evidence>
<evidence type="ECO:0000313" key="3">
    <source>
        <dbReference type="Proteomes" id="UP001166286"/>
    </source>
</evidence>
<proteinExistence type="predicted"/>
<keyword evidence="1" id="KW-0732">Signal</keyword>
<protein>
    <submittedName>
        <fullName evidence="2">Uncharacterized protein</fullName>
    </submittedName>
</protein>
<sequence>MHAVSILLQAIILSLAINALPSLGRSQIGQILCQSTAGSPLYDDVTGAINQLFGESGSLIEEVVSVVAGMYLVGHAKVELIHS</sequence>
<dbReference type="AlphaFoldDB" id="A0AA39UZ63"/>
<comment type="caution">
    <text evidence="2">The sequence shown here is derived from an EMBL/GenBank/DDBJ whole genome shotgun (WGS) entry which is preliminary data.</text>
</comment>
<dbReference type="Proteomes" id="UP001166286">
    <property type="component" value="Unassembled WGS sequence"/>
</dbReference>
<feature type="chain" id="PRO_5041273980" evidence="1">
    <location>
        <begin position="17"/>
        <end position="83"/>
    </location>
</feature>
<organism evidence="2 3">
    <name type="scientific">Cladonia borealis</name>
    <dbReference type="NCBI Taxonomy" id="184061"/>
    <lineage>
        <taxon>Eukaryota</taxon>
        <taxon>Fungi</taxon>
        <taxon>Dikarya</taxon>
        <taxon>Ascomycota</taxon>
        <taxon>Pezizomycotina</taxon>
        <taxon>Lecanoromycetes</taxon>
        <taxon>OSLEUM clade</taxon>
        <taxon>Lecanoromycetidae</taxon>
        <taxon>Lecanorales</taxon>
        <taxon>Lecanorineae</taxon>
        <taxon>Cladoniaceae</taxon>
        <taxon>Cladonia</taxon>
    </lineage>
</organism>
<feature type="signal peptide" evidence="1">
    <location>
        <begin position="1"/>
        <end position="16"/>
    </location>
</feature>
<keyword evidence="3" id="KW-1185">Reference proteome</keyword>
<name>A0AA39UZ63_9LECA</name>
<gene>
    <name evidence="2" type="ORF">JMJ35_007761</name>
</gene>
<dbReference type="EMBL" id="JAFEKC020000018">
    <property type="protein sequence ID" value="KAK0509367.1"/>
    <property type="molecule type" value="Genomic_DNA"/>
</dbReference>
<evidence type="ECO:0000313" key="2">
    <source>
        <dbReference type="EMBL" id="KAK0509367.1"/>
    </source>
</evidence>